<dbReference type="InterPro" id="IPR013083">
    <property type="entry name" value="Znf_RING/FYVE/PHD"/>
</dbReference>
<accession>A0A7N0RFK4</accession>
<dbReference type="Pfam" id="PF13920">
    <property type="entry name" value="zf-C3HC4_3"/>
    <property type="match status" value="1"/>
</dbReference>
<feature type="compositionally biased region" description="Basic and acidic residues" evidence="5">
    <location>
        <begin position="11"/>
        <end position="37"/>
    </location>
</feature>
<dbReference type="AlphaFoldDB" id="A0A7N0RFK4"/>
<proteinExistence type="predicted"/>
<dbReference type="GO" id="GO:0008270">
    <property type="term" value="F:zinc ion binding"/>
    <property type="evidence" value="ECO:0007669"/>
    <property type="project" value="UniProtKB-KW"/>
</dbReference>
<organism evidence="7 8">
    <name type="scientific">Kalanchoe fedtschenkoi</name>
    <name type="common">Lavender scallops</name>
    <name type="synonym">South American air plant</name>
    <dbReference type="NCBI Taxonomy" id="63787"/>
    <lineage>
        <taxon>Eukaryota</taxon>
        <taxon>Viridiplantae</taxon>
        <taxon>Streptophyta</taxon>
        <taxon>Embryophyta</taxon>
        <taxon>Tracheophyta</taxon>
        <taxon>Spermatophyta</taxon>
        <taxon>Magnoliopsida</taxon>
        <taxon>eudicotyledons</taxon>
        <taxon>Gunneridae</taxon>
        <taxon>Pentapetalae</taxon>
        <taxon>Saxifragales</taxon>
        <taxon>Crassulaceae</taxon>
        <taxon>Kalanchoe</taxon>
    </lineage>
</organism>
<feature type="compositionally biased region" description="Polar residues" evidence="5">
    <location>
        <begin position="50"/>
        <end position="63"/>
    </location>
</feature>
<evidence type="ECO:0000256" key="2">
    <source>
        <dbReference type="ARBA" id="ARBA00022771"/>
    </source>
</evidence>
<evidence type="ECO:0000256" key="4">
    <source>
        <dbReference type="PROSITE-ProRule" id="PRU00175"/>
    </source>
</evidence>
<evidence type="ECO:0000256" key="3">
    <source>
        <dbReference type="ARBA" id="ARBA00022833"/>
    </source>
</evidence>
<keyword evidence="8" id="KW-1185">Reference proteome</keyword>
<feature type="region of interest" description="Disordered" evidence="5">
    <location>
        <begin position="1"/>
        <end position="76"/>
    </location>
</feature>
<evidence type="ECO:0000256" key="5">
    <source>
        <dbReference type="SAM" id="MobiDB-lite"/>
    </source>
</evidence>
<dbReference type="InterPro" id="IPR011990">
    <property type="entry name" value="TPR-like_helical_dom_sf"/>
</dbReference>
<dbReference type="SUPFAM" id="SSF57850">
    <property type="entry name" value="RING/U-box"/>
    <property type="match status" value="1"/>
</dbReference>
<evidence type="ECO:0000259" key="6">
    <source>
        <dbReference type="PROSITE" id="PS50089"/>
    </source>
</evidence>
<dbReference type="InterPro" id="IPR019734">
    <property type="entry name" value="TPR_rpt"/>
</dbReference>
<dbReference type="GO" id="GO:0061630">
    <property type="term" value="F:ubiquitin protein ligase activity"/>
    <property type="evidence" value="ECO:0007669"/>
    <property type="project" value="TreeGrafter"/>
</dbReference>
<dbReference type="GO" id="GO:0016567">
    <property type="term" value="P:protein ubiquitination"/>
    <property type="evidence" value="ECO:0007669"/>
    <property type="project" value="TreeGrafter"/>
</dbReference>
<dbReference type="PROSITE" id="PS50089">
    <property type="entry name" value="ZF_RING_2"/>
    <property type="match status" value="1"/>
</dbReference>
<name>A0A7N0RFK4_KALFE</name>
<reference evidence="7" key="1">
    <citation type="submission" date="2021-01" db="UniProtKB">
        <authorList>
            <consortium name="EnsemblPlants"/>
        </authorList>
    </citation>
    <scope>IDENTIFICATION</scope>
</reference>
<protein>
    <recommendedName>
        <fullName evidence="6">RING-type domain-containing protein</fullName>
    </recommendedName>
</protein>
<dbReference type="SUPFAM" id="SSF48452">
    <property type="entry name" value="TPR-like"/>
    <property type="match status" value="1"/>
</dbReference>
<dbReference type="OMA" id="GCPMSKE"/>
<dbReference type="InterPro" id="IPR001841">
    <property type="entry name" value="Znf_RING"/>
</dbReference>
<dbReference type="Gene3D" id="3.30.40.10">
    <property type="entry name" value="Zinc/RING finger domain, C3HC4 (zinc finger)"/>
    <property type="match status" value="1"/>
</dbReference>
<dbReference type="SMART" id="SM00028">
    <property type="entry name" value="TPR"/>
    <property type="match status" value="3"/>
</dbReference>
<dbReference type="GO" id="GO:0005829">
    <property type="term" value="C:cytosol"/>
    <property type="evidence" value="ECO:0007669"/>
    <property type="project" value="EnsemblPlants"/>
</dbReference>
<dbReference type="Proteomes" id="UP000594263">
    <property type="component" value="Unplaced"/>
</dbReference>
<evidence type="ECO:0000313" key="8">
    <source>
        <dbReference type="Proteomes" id="UP000594263"/>
    </source>
</evidence>
<keyword evidence="3" id="KW-0862">Zinc</keyword>
<dbReference type="GO" id="GO:0005634">
    <property type="term" value="C:nucleus"/>
    <property type="evidence" value="ECO:0007669"/>
    <property type="project" value="EnsemblPlants"/>
</dbReference>
<evidence type="ECO:0000313" key="7">
    <source>
        <dbReference type="EnsemblPlants" id="Kaladp0008s0895.1.v1.1"/>
    </source>
</evidence>
<dbReference type="PROSITE" id="PS00518">
    <property type="entry name" value="ZF_RING_1"/>
    <property type="match status" value="1"/>
</dbReference>
<dbReference type="PANTHER" id="PTHR15315">
    <property type="entry name" value="RING FINGER PROTEIN 41, 151"/>
    <property type="match status" value="1"/>
</dbReference>
<keyword evidence="2 4" id="KW-0863">Zinc-finger</keyword>
<dbReference type="SMART" id="SM00184">
    <property type="entry name" value="RING"/>
    <property type="match status" value="1"/>
</dbReference>
<keyword evidence="1" id="KW-0479">Metal-binding</keyword>
<dbReference type="PANTHER" id="PTHR15315:SF89">
    <property type="entry name" value="OS01G0104100 PROTEIN"/>
    <property type="match status" value="1"/>
</dbReference>
<dbReference type="InterPro" id="IPR017907">
    <property type="entry name" value="Znf_RING_CS"/>
</dbReference>
<dbReference type="EnsemblPlants" id="Kaladp0008s0895.1.v1.1">
    <property type="protein sequence ID" value="Kaladp0008s0895.1.v1.1"/>
    <property type="gene ID" value="Kaladp0008s0895.v1.1"/>
</dbReference>
<dbReference type="GO" id="GO:0043069">
    <property type="term" value="P:negative regulation of programmed cell death"/>
    <property type="evidence" value="ECO:0007669"/>
    <property type="project" value="EnsemblPlants"/>
</dbReference>
<feature type="domain" description="RING-type" evidence="6">
    <location>
        <begin position="100"/>
        <end position="134"/>
    </location>
</feature>
<dbReference type="Gramene" id="Kaladp0008s0895.1.v1.1">
    <property type="protein sequence ID" value="Kaladp0008s0895.1.v1.1"/>
    <property type="gene ID" value="Kaladp0008s0895.v1.1"/>
</dbReference>
<dbReference type="GO" id="GO:0008047">
    <property type="term" value="F:enzyme activator activity"/>
    <property type="evidence" value="ECO:0007669"/>
    <property type="project" value="EnsemblPlants"/>
</dbReference>
<dbReference type="Gene3D" id="1.25.40.10">
    <property type="entry name" value="Tetratricopeptide repeat domain"/>
    <property type="match status" value="1"/>
</dbReference>
<sequence>MASVCPFAKALRPDDSSVKKHSENQSKFQTDSEDKGKTCPFAKLHKPDDSSTNNPSEEQNTPQVDGKDKAEGESGNSAVIPAKCPYGFDSQAFKIGPFSCVICQALLFKSSRCVPCSHIFCYACVSRFKDCPLCGADIERIEDDVNLQAVVDRFIDGHARIKRSHAETDPVGVENEKKTIVYEDVSLERGAFLVQHAMRAFRAQNIESAKSRLSLCSEDIREQLNVLGSTSELCSQLGAVLGMLGDCCRALGESESAVLHYEESVEFLQKLPCEDQEIVHTLSVSLNKIGDLKYYSGDLQSARSYYLRSLNVRRKAAKLHPNVSSQVLDVAVSLAKVADVDRSLGNEDAAIEGFEEGIKLLESLTLNSDDLSQEQRCTSVMDFLKSQLAEKQPAIK</sequence>
<evidence type="ECO:0000256" key="1">
    <source>
        <dbReference type="ARBA" id="ARBA00022723"/>
    </source>
</evidence>